<gene>
    <name evidence="7" type="ORF">F511_12121</name>
</gene>
<evidence type="ECO:0000256" key="4">
    <source>
        <dbReference type="ARBA" id="ARBA00022786"/>
    </source>
</evidence>
<proteinExistence type="predicted"/>
<evidence type="ECO:0000256" key="3">
    <source>
        <dbReference type="ARBA" id="ARBA00022679"/>
    </source>
</evidence>
<dbReference type="PANTHER" id="PTHR22849">
    <property type="entry name" value="WDSAM1 PROTEIN"/>
    <property type="match status" value="1"/>
</dbReference>
<dbReference type="Gene3D" id="1.25.10.10">
    <property type="entry name" value="Leucine-rich Repeat Variant"/>
    <property type="match status" value="1"/>
</dbReference>
<dbReference type="UniPathway" id="UPA00143"/>
<dbReference type="Pfam" id="PF25598">
    <property type="entry name" value="ARM_PUB"/>
    <property type="match status" value="1"/>
</dbReference>
<evidence type="ECO:0000256" key="5">
    <source>
        <dbReference type="RuleBase" id="RU369093"/>
    </source>
</evidence>
<comment type="catalytic activity">
    <reaction evidence="1 5">
        <text>S-ubiquitinyl-[E2 ubiquitin-conjugating enzyme]-L-cysteine + [acceptor protein]-L-lysine = [E2 ubiquitin-conjugating enzyme]-L-cysteine + N(6)-ubiquitinyl-[acceptor protein]-L-lysine.</text>
        <dbReference type="EC" id="2.3.2.27"/>
    </reaction>
</comment>
<dbReference type="Pfam" id="PF04564">
    <property type="entry name" value="U-box"/>
    <property type="match status" value="1"/>
</dbReference>
<comment type="function">
    <text evidence="5">Functions as an E3 ubiquitin ligase.</text>
</comment>
<protein>
    <recommendedName>
        <fullName evidence="5 6">U-box domain-containing protein</fullName>
        <ecNumber evidence="5">2.3.2.27</ecNumber>
    </recommendedName>
    <alternativeName>
        <fullName evidence="5">RING-type E3 ubiquitin transferase PUB</fullName>
    </alternativeName>
</protein>
<dbReference type="SUPFAM" id="SSF57850">
    <property type="entry name" value="RING/U-box"/>
    <property type="match status" value="1"/>
</dbReference>
<dbReference type="PANTHER" id="PTHR22849:SF23">
    <property type="entry name" value="U-BOX DOMAIN-CONTAINING PROTEIN"/>
    <property type="match status" value="1"/>
</dbReference>
<dbReference type="EMBL" id="KQ987224">
    <property type="protein sequence ID" value="KZV57965.1"/>
    <property type="molecule type" value="Genomic_DNA"/>
</dbReference>
<reference evidence="7 8" key="1">
    <citation type="journal article" date="2015" name="Proc. Natl. Acad. Sci. U.S.A.">
        <title>The resurrection genome of Boea hygrometrica: A blueprint for survival of dehydration.</title>
        <authorList>
            <person name="Xiao L."/>
            <person name="Yang G."/>
            <person name="Zhang L."/>
            <person name="Yang X."/>
            <person name="Zhao S."/>
            <person name="Ji Z."/>
            <person name="Zhou Q."/>
            <person name="Hu M."/>
            <person name="Wang Y."/>
            <person name="Chen M."/>
            <person name="Xu Y."/>
            <person name="Jin H."/>
            <person name="Xiao X."/>
            <person name="Hu G."/>
            <person name="Bao F."/>
            <person name="Hu Y."/>
            <person name="Wan P."/>
            <person name="Li L."/>
            <person name="Deng X."/>
            <person name="Kuang T."/>
            <person name="Xiang C."/>
            <person name="Zhu J.K."/>
            <person name="Oliver M.J."/>
            <person name="He Y."/>
        </authorList>
    </citation>
    <scope>NUCLEOTIDE SEQUENCE [LARGE SCALE GENOMIC DNA]</scope>
    <source>
        <strain evidence="8">cv. XS01</strain>
    </source>
</reference>
<dbReference type="EC" id="2.3.2.27" evidence="5"/>
<dbReference type="Gene3D" id="3.30.40.10">
    <property type="entry name" value="Zinc/RING finger domain, C3HC4 (zinc finger)"/>
    <property type="match status" value="1"/>
</dbReference>
<dbReference type="SMART" id="SM00504">
    <property type="entry name" value="Ubox"/>
    <property type="match status" value="1"/>
</dbReference>
<dbReference type="SUPFAM" id="SSF48371">
    <property type="entry name" value="ARM repeat"/>
    <property type="match status" value="1"/>
</dbReference>
<comment type="pathway">
    <text evidence="2 5">Protein modification; protein ubiquitination.</text>
</comment>
<dbReference type="OrthoDB" id="10064100at2759"/>
<keyword evidence="4 5" id="KW-0833">Ubl conjugation pathway</keyword>
<evidence type="ECO:0000256" key="1">
    <source>
        <dbReference type="ARBA" id="ARBA00000900"/>
    </source>
</evidence>
<dbReference type="InterPro" id="IPR003613">
    <property type="entry name" value="Ubox_domain"/>
</dbReference>
<dbReference type="InterPro" id="IPR045210">
    <property type="entry name" value="RING-Ubox_PUB"/>
</dbReference>
<organism evidence="7 8">
    <name type="scientific">Dorcoceras hygrometricum</name>
    <dbReference type="NCBI Taxonomy" id="472368"/>
    <lineage>
        <taxon>Eukaryota</taxon>
        <taxon>Viridiplantae</taxon>
        <taxon>Streptophyta</taxon>
        <taxon>Embryophyta</taxon>
        <taxon>Tracheophyta</taxon>
        <taxon>Spermatophyta</taxon>
        <taxon>Magnoliopsida</taxon>
        <taxon>eudicotyledons</taxon>
        <taxon>Gunneridae</taxon>
        <taxon>Pentapetalae</taxon>
        <taxon>asterids</taxon>
        <taxon>lamiids</taxon>
        <taxon>Lamiales</taxon>
        <taxon>Gesneriaceae</taxon>
        <taxon>Didymocarpoideae</taxon>
        <taxon>Trichosporeae</taxon>
        <taxon>Loxocarpinae</taxon>
        <taxon>Dorcoceras</taxon>
    </lineage>
</organism>
<sequence>MEKKMDVPEDFRCPISMEIMKDPVTISTGVTYERRHIEKWFYMYKKKTCPATMQVVEVFGMTPNFTLKNLIHSWCISKDYQKPCFNAPVSAKHEELVSILVTIGSTAFKVSCLRKLGDILEMSDEFMEDFKASGGVEALVKIITQILAECSDFAAFRACEEALGVLNQVPFSEEDESILHVLTRPECMDSMAIMLQRGSSEARFSAISVFQKISRSDYQWNICVAEENGIDFFKTLLDILSDENCTKASSCSLQVLVDILDSSKKSRLKSIEAGAICTLVELLPDSNRWKCEKIMYLIKLMCESAEGRLALVEHGMGIASVSRKLMNVSNLVTKTGLKIFLLILNFHASDRVLEEMLVCGAVGRLVSLLHVNAGVGGQTKERVLRILKLHGGRWRRYPCFPSEFKNLLGL</sequence>
<dbReference type="InterPro" id="IPR011989">
    <property type="entry name" value="ARM-like"/>
</dbReference>
<dbReference type="AlphaFoldDB" id="A0A2Z7DF51"/>
<accession>A0A2Z7DF51</accession>
<dbReference type="InterPro" id="IPR016024">
    <property type="entry name" value="ARM-type_fold"/>
</dbReference>
<keyword evidence="8" id="KW-1185">Reference proteome</keyword>
<dbReference type="Proteomes" id="UP000250235">
    <property type="component" value="Unassembled WGS sequence"/>
</dbReference>
<evidence type="ECO:0000259" key="6">
    <source>
        <dbReference type="PROSITE" id="PS51698"/>
    </source>
</evidence>
<dbReference type="InterPro" id="IPR045185">
    <property type="entry name" value="PUB22/23/24-like"/>
</dbReference>
<dbReference type="GO" id="GO:0061630">
    <property type="term" value="F:ubiquitin protein ligase activity"/>
    <property type="evidence" value="ECO:0007669"/>
    <property type="project" value="UniProtKB-UniRule"/>
</dbReference>
<evidence type="ECO:0000313" key="7">
    <source>
        <dbReference type="EMBL" id="KZV57965.1"/>
    </source>
</evidence>
<name>A0A2Z7DF51_9LAMI</name>
<dbReference type="PROSITE" id="PS51698">
    <property type="entry name" value="U_BOX"/>
    <property type="match status" value="1"/>
</dbReference>
<dbReference type="GO" id="GO:0016567">
    <property type="term" value="P:protein ubiquitination"/>
    <property type="evidence" value="ECO:0007669"/>
    <property type="project" value="UniProtKB-UniRule"/>
</dbReference>
<dbReference type="InterPro" id="IPR058678">
    <property type="entry name" value="ARM_PUB"/>
</dbReference>
<evidence type="ECO:0000313" key="8">
    <source>
        <dbReference type="Proteomes" id="UP000250235"/>
    </source>
</evidence>
<keyword evidence="3 5" id="KW-0808">Transferase</keyword>
<dbReference type="InterPro" id="IPR013083">
    <property type="entry name" value="Znf_RING/FYVE/PHD"/>
</dbReference>
<feature type="domain" description="U-box" evidence="6">
    <location>
        <begin position="6"/>
        <end position="81"/>
    </location>
</feature>
<dbReference type="CDD" id="cd16664">
    <property type="entry name" value="RING-Ubox_PUB"/>
    <property type="match status" value="1"/>
</dbReference>
<evidence type="ECO:0000256" key="2">
    <source>
        <dbReference type="ARBA" id="ARBA00004906"/>
    </source>
</evidence>